<keyword evidence="8" id="KW-0653">Protein transport</keyword>
<evidence type="ECO:0000256" key="7">
    <source>
        <dbReference type="ARBA" id="ARBA00022892"/>
    </source>
</evidence>
<evidence type="ECO:0000256" key="3">
    <source>
        <dbReference type="ARBA" id="ARBA00022448"/>
    </source>
</evidence>
<evidence type="ECO:0000256" key="2">
    <source>
        <dbReference type="ARBA" id="ARBA00009358"/>
    </source>
</evidence>
<keyword evidence="6" id="KW-0256">Endoplasmic reticulum</keyword>
<evidence type="ECO:0000256" key="4">
    <source>
        <dbReference type="ARBA" id="ARBA00022574"/>
    </source>
</evidence>
<dbReference type="GO" id="GO:0070971">
    <property type="term" value="C:endoplasmic reticulum exit site"/>
    <property type="evidence" value="ECO:0007669"/>
    <property type="project" value="TreeGrafter"/>
</dbReference>
<dbReference type="SUPFAM" id="SSF50978">
    <property type="entry name" value="WD40 repeat-like"/>
    <property type="match status" value="1"/>
</dbReference>
<evidence type="ECO:0000256" key="6">
    <source>
        <dbReference type="ARBA" id="ARBA00022824"/>
    </source>
</evidence>
<sequence>MKVKDIERTANVAWSPKNQHPIYLAAGTAAQQLDASFNTSAALEIYSLNLTEPGPDMQLLSSLPSDHRFYKIIWGSYGGEQSNGTIIGGSDNGLIQIYSASKLLKSEDAIIGKQEKHTGPVHALDFNNFQQNLFATGAGDSEIFIWDLNNTNTPMSPGSRF</sequence>
<dbReference type="PROSITE" id="PS50294">
    <property type="entry name" value="WD_REPEATS_REGION"/>
    <property type="match status" value="1"/>
</dbReference>
<dbReference type="Gene3D" id="2.130.10.10">
    <property type="entry name" value="YVTN repeat-like/Quinoprotein amine dehydrogenase"/>
    <property type="match status" value="1"/>
</dbReference>
<dbReference type="GO" id="GO:0090110">
    <property type="term" value="P:COPII-coated vesicle cargo loading"/>
    <property type="evidence" value="ECO:0007669"/>
    <property type="project" value="TreeGrafter"/>
</dbReference>
<dbReference type="InterPro" id="IPR015943">
    <property type="entry name" value="WD40/YVTN_repeat-like_dom_sf"/>
</dbReference>
<proteinExistence type="inferred from homology"/>
<dbReference type="InterPro" id="IPR001680">
    <property type="entry name" value="WD40_rpt"/>
</dbReference>
<organism evidence="10 11">
    <name type="scientific">Rhamnusium bicolor</name>
    <dbReference type="NCBI Taxonomy" id="1586634"/>
    <lineage>
        <taxon>Eukaryota</taxon>
        <taxon>Metazoa</taxon>
        <taxon>Ecdysozoa</taxon>
        <taxon>Arthropoda</taxon>
        <taxon>Hexapoda</taxon>
        <taxon>Insecta</taxon>
        <taxon>Pterygota</taxon>
        <taxon>Neoptera</taxon>
        <taxon>Endopterygota</taxon>
        <taxon>Coleoptera</taxon>
        <taxon>Polyphaga</taxon>
        <taxon>Cucujiformia</taxon>
        <taxon>Chrysomeloidea</taxon>
        <taxon>Cerambycidae</taxon>
        <taxon>Lepturinae</taxon>
        <taxon>Rhagiini</taxon>
        <taxon>Rhamnusium</taxon>
    </lineage>
</organism>
<feature type="repeat" description="WD" evidence="9">
    <location>
        <begin position="114"/>
        <end position="156"/>
    </location>
</feature>
<gene>
    <name evidence="10" type="ORF">NQ314_006563</name>
</gene>
<comment type="similarity">
    <text evidence="2">Belongs to the WD repeat SEC31 family.</text>
</comment>
<dbReference type="EMBL" id="JANEYF010001779">
    <property type="protein sequence ID" value="KAJ8957315.1"/>
    <property type="molecule type" value="Genomic_DNA"/>
</dbReference>
<evidence type="ECO:0000256" key="8">
    <source>
        <dbReference type="ARBA" id="ARBA00022927"/>
    </source>
</evidence>
<dbReference type="GO" id="GO:0005198">
    <property type="term" value="F:structural molecule activity"/>
    <property type="evidence" value="ECO:0007669"/>
    <property type="project" value="TreeGrafter"/>
</dbReference>
<name>A0AAV8Z2I0_9CUCU</name>
<evidence type="ECO:0000313" key="11">
    <source>
        <dbReference type="Proteomes" id="UP001162156"/>
    </source>
</evidence>
<keyword evidence="11" id="KW-1185">Reference proteome</keyword>
<evidence type="ECO:0000256" key="9">
    <source>
        <dbReference type="PROSITE-ProRule" id="PRU00221"/>
    </source>
</evidence>
<keyword evidence="4 9" id="KW-0853">WD repeat</keyword>
<comment type="caution">
    <text evidence="10">The sequence shown here is derived from an EMBL/GenBank/DDBJ whole genome shotgun (WGS) entry which is preliminary data.</text>
</comment>
<dbReference type="GO" id="GO:0030127">
    <property type="term" value="C:COPII vesicle coat"/>
    <property type="evidence" value="ECO:0007669"/>
    <property type="project" value="TreeGrafter"/>
</dbReference>
<reference evidence="10" key="1">
    <citation type="journal article" date="2023" name="Insect Mol. Biol.">
        <title>Genome sequencing provides insights into the evolution of gene families encoding plant cell wall-degrading enzymes in longhorned beetles.</title>
        <authorList>
            <person name="Shin N.R."/>
            <person name="Okamura Y."/>
            <person name="Kirsch R."/>
            <person name="Pauchet Y."/>
        </authorList>
    </citation>
    <scope>NUCLEOTIDE SEQUENCE</scope>
    <source>
        <strain evidence="10">RBIC_L_NR</strain>
    </source>
</reference>
<evidence type="ECO:0000313" key="10">
    <source>
        <dbReference type="EMBL" id="KAJ8957315.1"/>
    </source>
</evidence>
<dbReference type="Proteomes" id="UP001162156">
    <property type="component" value="Unassembled WGS sequence"/>
</dbReference>
<dbReference type="PANTHER" id="PTHR13923">
    <property type="entry name" value="SEC31-RELATED PROTEIN"/>
    <property type="match status" value="1"/>
</dbReference>
<dbReference type="PANTHER" id="PTHR13923:SF11">
    <property type="entry name" value="SECRETORY 31, ISOFORM D"/>
    <property type="match status" value="1"/>
</dbReference>
<evidence type="ECO:0000256" key="5">
    <source>
        <dbReference type="ARBA" id="ARBA00022737"/>
    </source>
</evidence>
<keyword evidence="7" id="KW-0931">ER-Golgi transport</keyword>
<dbReference type="GO" id="GO:0015031">
    <property type="term" value="P:protein transport"/>
    <property type="evidence" value="ECO:0007669"/>
    <property type="project" value="UniProtKB-KW"/>
</dbReference>
<keyword evidence="5" id="KW-0677">Repeat</keyword>
<dbReference type="InterPro" id="IPR036322">
    <property type="entry name" value="WD40_repeat_dom_sf"/>
</dbReference>
<comment type="subcellular location">
    <subcellularLocation>
        <location evidence="1">Endoplasmic reticulum</location>
    </subcellularLocation>
</comment>
<accession>A0AAV8Z2I0</accession>
<evidence type="ECO:0000256" key="1">
    <source>
        <dbReference type="ARBA" id="ARBA00004240"/>
    </source>
</evidence>
<dbReference type="InterPro" id="IPR040251">
    <property type="entry name" value="SEC31-like"/>
</dbReference>
<dbReference type="PROSITE" id="PS50082">
    <property type="entry name" value="WD_REPEATS_2"/>
    <property type="match status" value="1"/>
</dbReference>
<dbReference type="GO" id="GO:0007029">
    <property type="term" value="P:endoplasmic reticulum organization"/>
    <property type="evidence" value="ECO:0007669"/>
    <property type="project" value="TreeGrafter"/>
</dbReference>
<dbReference type="SMART" id="SM00320">
    <property type="entry name" value="WD40"/>
    <property type="match status" value="2"/>
</dbReference>
<keyword evidence="3" id="KW-0813">Transport</keyword>
<dbReference type="AlphaFoldDB" id="A0AAV8Z2I0"/>
<protein>
    <submittedName>
        <fullName evidence="10">Uncharacterized protein</fullName>
    </submittedName>
</protein>